<evidence type="ECO:0000256" key="8">
    <source>
        <dbReference type="PROSITE-ProRule" id="PRU01006"/>
    </source>
</evidence>
<evidence type="ECO:0008006" key="11">
    <source>
        <dbReference type="Google" id="ProtNLM"/>
    </source>
</evidence>
<evidence type="ECO:0000313" key="10">
    <source>
        <dbReference type="Proteomes" id="UP000784294"/>
    </source>
</evidence>
<reference evidence="9" key="1">
    <citation type="submission" date="2018-11" db="EMBL/GenBank/DDBJ databases">
        <authorList>
            <consortium name="Pathogen Informatics"/>
        </authorList>
    </citation>
    <scope>NUCLEOTIDE SEQUENCE</scope>
</reference>
<dbReference type="GO" id="GO:0005905">
    <property type="term" value="C:clathrin-coated pit"/>
    <property type="evidence" value="ECO:0007669"/>
    <property type="project" value="UniProtKB-KW"/>
</dbReference>
<comment type="subcellular location">
    <subcellularLocation>
        <location evidence="1">Cytoplasmic vesicle membrane</location>
        <topology evidence="1">Peripheral membrane protein</topology>
        <orientation evidence="1">Cytoplasmic side</orientation>
    </subcellularLocation>
    <subcellularLocation>
        <location evidence="2">Membrane</location>
        <location evidence="2">Coated pit</location>
        <topology evidence="2">Peripheral membrane protein</topology>
        <orientation evidence="2">Cytoplasmic side</orientation>
    </subcellularLocation>
</comment>
<proteinExistence type="inferred from homology"/>
<accession>A0A448WVL3</accession>
<keyword evidence="6" id="KW-0168">Coated pit</keyword>
<evidence type="ECO:0000256" key="2">
    <source>
        <dbReference type="ARBA" id="ARBA00004277"/>
    </source>
</evidence>
<organism evidence="9 10">
    <name type="scientific">Protopolystoma xenopodis</name>
    <dbReference type="NCBI Taxonomy" id="117903"/>
    <lineage>
        <taxon>Eukaryota</taxon>
        <taxon>Metazoa</taxon>
        <taxon>Spiralia</taxon>
        <taxon>Lophotrochozoa</taxon>
        <taxon>Platyhelminthes</taxon>
        <taxon>Monogenea</taxon>
        <taxon>Polyopisthocotylea</taxon>
        <taxon>Polystomatidea</taxon>
        <taxon>Polystomatidae</taxon>
        <taxon>Protopolystoma</taxon>
    </lineage>
</organism>
<dbReference type="EMBL" id="CAAALY010050762">
    <property type="protein sequence ID" value="VEL21333.1"/>
    <property type="molecule type" value="Genomic_DNA"/>
</dbReference>
<keyword evidence="7" id="KW-0968">Cytoplasmic vesicle</keyword>
<dbReference type="Pfam" id="PF00637">
    <property type="entry name" value="Clathrin"/>
    <property type="match status" value="3"/>
</dbReference>
<evidence type="ECO:0000256" key="3">
    <source>
        <dbReference type="ARBA" id="ARBA00009535"/>
    </source>
</evidence>
<dbReference type="GO" id="GO:0045334">
    <property type="term" value="C:clathrin-coated endocytic vesicle"/>
    <property type="evidence" value="ECO:0007669"/>
    <property type="project" value="TreeGrafter"/>
</dbReference>
<feature type="repeat" description="CHCR" evidence="8">
    <location>
        <begin position="230"/>
        <end position="376"/>
    </location>
</feature>
<dbReference type="OrthoDB" id="2113814at2759"/>
<dbReference type="SUPFAM" id="SSF48371">
    <property type="entry name" value="ARM repeat"/>
    <property type="match status" value="2"/>
</dbReference>
<evidence type="ECO:0000256" key="5">
    <source>
        <dbReference type="ARBA" id="ARBA00023136"/>
    </source>
</evidence>
<evidence type="ECO:0000256" key="4">
    <source>
        <dbReference type="ARBA" id="ARBA00022737"/>
    </source>
</evidence>
<evidence type="ECO:0000256" key="7">
    <source>
        <dbReference type="ARBA" id="ARBA00023329"/>
    </source>
</evidence>
<keyword evidence="5" id="KW-0472">Membrane</keyword>
<evidence type="ECO:0000256" key="6">
    <source>
        <dbReference type="ARBA" id="ARBA00023176"/>
    </source>
</evidence>
<dbReference type="SMART" id="SM00299">
    <property type="entry name" value="CLH"/>
    <property type="match status" value="2"/>
</dbReference>
<dbReference type="GO" id="GO:0032051">
    <property type="term" value="F:clathrin light chain binding"/>
    <property type="evidence" value="ECO:0007669"/>
    <property type="project" value="TreeGrafter"/>
</dbReference>
<dbReference type="AlphaFoldDB" id="A0A448WVL3"/>
<gene>
    <name evidence="9" type="ORF">PXEA_LOCUS14773</name>
</gene>
<dbReference type="Gene3D" id="1.25.40.10">
    <property type="entry name" value="Tetratricopeptide repeat domain"/>
    <property type="match status" value="2"/>
</dbReference>
<dbReference type="GO" id="GO:0005938">
    <property type="term" value="C:cell cortex"/>
    <property type="evidence" value="ECO:0007669"/>
    <property type="project" value="TreeGrafter"/>
</dbReference>
<evidence type="ECO:0000313" key="9">
    <source>
        <dbReference type="EMBL" id="VEL21333.1"/>
    </source>
</evidence>
<dbReference type="InterPro" id="IPR011990">
    <property type="entry name" value="TPR-like_helical_dom_sf"/>
</dbReference>
<dbReference type="PANTHER" id="PTHR10292">
    <property type="entry name" value="CLATHRIN HEAVY CHAIN RELATED"/>
    <property type="match status" value="1"/>
</dbReference>
<keyword evidence="4" id="KW-0677">Repeat</keyword>
<feature type="repeat" description="CHCR" evidence="8">
    <location>
        <begin position="1"/>
        <end position="80"/>
    </location>
</feature>
<dbReference type="InterPro" id="IPR016024">
    <property type="entry name" value="ARM-type_fold"/>
</dbReference>
<feature type="non-terminal residue" evidence="9">
    <location>
        <position position="439"/>
    </location>
</feature>
<dbReference type="GO" id="GO:0006898">
    <property type="term" value="P:receptor-mediated endocytosis"/>
    <property type="evidence" value="ECO:0007669"/>
    <property type="project" value="TreeGrafter"/>
</dbReference>
<comment type="similarity">
    <text evidence="3">Belongs to the clathrin heavy chain family.</text>
</comment>
<protein>
    <recommendedName>
        <fullName evidence="11">Clathrin heavy chain linker core motif domain-containing protein</fullName>
    </recommendedName>
</protein>
<sequence length="439" mass="51067">TRLDNYDAPDVANIAISNGLYEEAFAIFKKFEVNTSAIQVLIDQVKNLDRAYEFAERCNEPAVWSLLAQAQLRDGFIKEAIDSYIRASDPSRFLDVCKIASDTDNWEDLVRYLQMARKRTREAFIESELAFSYSKTNRLADLEEFISGPNHANLTQVAERCFDAKMYEAAKILFNNVSNFSRLAITLVHLGEYQGAVDASRKANSTRTWKEVCFACVDHKEFRLAQMCGLHIVVHADELEELIIYYTQRGHFEELIQLLEAGLGLERAHMGMFTELAILYSKFKPDRMREHLELFWSRVNIPKVLRAAEQAHLWSELVFLYDKYEEYDNAILTMMKHPSEAWRENHFKDIITKVANVELYYKAIQFYLTYKPLLLNDLMNVLIPRLDHTRTANFFTKQGHIALVKPYLRFVQDNNANNKSVNEALNSLLMEEEDFQVIF</sequence>
<dbReference type="InterPro" id="IPR055358">
    <property type="entry name" value="CHCR"/>
</dbReference>
<feature type="repeat" description="CHCR" evidence="8">
    <location>
        <begin position="84"/>
        <end position="225"/>
    </location>
</feature>
<dbReference type="InterPro" id="IPR000547">
    <property type="entry name" value="Clathrin_H-chain/VPS_repeat"/>
</dbReference>
<dbReference type="GO" id="GO:0030659">
    <property type="term" value="C:cytoplasmic vesicle membrane"/>
    <property type="evidence" value="ECO:0007669"/>
    <property type="project" value="UniProtKB-SubCell"/>
</dbReference>
<name>A0A448WVL3_9PLAT</name>
<dbReference type="GO" id="GO:0006886">
    <property type="term" value="P:intracellular protein transport"/>
    <property type="evidence" value="ECO:0007669"/>
    <property type="project" value="UniProtKB-UniRule"/>
</dbReference>
<dbReference type="FunFam" id="1.25.40.10:FF:000002">
    <property type="entry name" value="Clathrin heavy chain"/>
    <property type="match status" value="1"/>
</dbReference>
<dbReference type="FunFam" id="1.25.40.10:FF:000001">
    <property type="entry name" value="Clathrin heavy chain"/>
    <property type="match status" value="1"/>
</dbReference>
<evidence type="ECO:0000256" key="1">
    <source>
        <dbReference type="ARBA" id="ARBA00004180"/>
    </source>
</evidence>
<dbReference type="PROSITE" id="PS50236">
    <property type="entry name" value="CHCR"/>
    <property type="match status" value="4"/>
</dbReference>
<dbReference type="PANTHER" id="PTHR10292:SF1">
    <property type="entry name" value="CLATHRIN HEAVY CHAIN"/>
    <property type="match status" value="1"/>
</dbReference>
<dbReference type="GO" id="GO:0071439">
    <property type="term" value="C:clathrin complex"/>
    <property type="evidence" value="ECO:0007669"/>
    <property type="project" value="TreeGrafter"/>
</dbReference>
<feature type="repeat" description="CHCR" evidence="8">
    <location>
        <begin position="379"/>
        <end position="439"/>
    </location>
</feature>
<dbReference type="Proteomes" id="UP000784294">
    <property type="component" value="Unassembled WGS sequence"/>
</dbReference>
<keyword evidence="10" id="KW-1185">Reference proteome</keyword>
<comment type="caution">
    <text evidence="9">The sequence shown here is derived from an EMBL/GenBank/DDBJ whole genome shotgun (WGS) entry which is preliminary data.</text>
</comment>